<reference evidence="3 4" key="1">
    <citation type="submission" date="2018-08" db="EMBL/GenBank/DDBJ databases">
        <title>A genome reference for cultivated species of the human gut microbiota.</title>
        <authorList>
            <person name="Zou Y."/>
            <person name="Xue W."/>
            <person name="Luo G."/>
        </authorList>
    </citation>
    <scope>NUCLEOTIDE SEQUENCE [LARGE SCALE GENOMIC DNA]</scope>
    <source>
        <strain evidence="3 4">AF25-30LB</strain>
    </source>
</reference>
<evidence type="ECO:0000313" key="3">
    <source>
        <dbReference type="EMBL" id="RGR36466.1"/>
    </source>
</evidence>
<keyword evidence="1" id="KW-1133">Transmembrane helix</keyword>
<accession>A0A395UNQ3</accession>
<protein>
    <recommendedName>
        <fullName evidence="2">Acyltransferase 3 domain-containing protein</fullName>
    </recommendedName>
</protein>
<dbReference type="InterPro" id="IPR052734">
    <property type="entry name" value="Nod_factor_acetyltransferase"/>
</dbReference>
<feature type="transmembrane region" description="Helical" evidence="1">
    <location>
        <begin position="220"/>
        <end position="240"/>
    </location>
</feature>
<dbReference type="RefSeq" id="WP_117893384.1">
    <property type="nucleotide sequence ID" value="NZ_JABDSC010000090.1"/>
</dbReference>
<organism evidence="3 4">
    <name type="scientific">Phocaeicola vulgatus</name>
    <name type="common">Bacteroides vulgatus</name>
    <dbReference type="NCBI Taxonomy" id="821"/>
    <lineage>
        <taxon>Bacteria</taxon>
        <taxon>Pseudomonadati</taxon>
        <taxon>Bacteroidota</taxon>
        <taxon>Bacteroidia</taxon>
        <taxon>Bacteroidales</taxon>
        <taxon>Bacteroidaceae</taxon>
        <taxon>Phocaeicola</taxon>
    </lineage>
</organism>
<dbReference type="Pfam" id="PF01757">
    <property type="entry name" value="Acyl_transf_3"/>
    <property type="match status" value="1"/>
</dbReference>
<dbReference type="GO" id="GO:0016747">
    <property type="term" value="F:acyltransferase activity, transferring groups other than amino-acyl groups"/>
    <property type="evidence" value="ECO:0007669"/>
    <property type="project" value="InterPro"/>
</dbReference>
<feature type="transmembrane region" description="Helical" evidence="1">
    <location>
        <begin position="159"/>
        <end position="177"/>
    </location>
</feature>
<feature type="transmembrane region" description="Helical" evidence="1">
    <location>
        <begin position="189"/>
        <end position="208"/>
    </location>
</feature>
<name>A0A395UNQ3_PHOVU</name>
<feature type="transmembrane region" description="Helical" evidence="1">
    <location>
        <begin position="136"/>
        <end position="153"/>
    </location>
</feature>
<dbReference type="InterPro" id="IPR002656">
    <property type="entry name" value="Acyl_transf_3_dom"/>
</dbReference>
<feature type="transmembrane region" description="Helical" evidence="1">
    <location>
        <begin position="12"/>
        <end position="30"/>
    </location>
</feature>
<keyword evidence="1" id="KW-0472">Membrane</keyword>
<dbReference type="Proteomes" id="UP000266497">
    <property type="component" value="Unassembled WGS sequence"/>
</dbReference>
<dbReference type="PANTHER" id="PTHR37312:SF1">
    <property type="entry name" value="MEMBRANE-BOUND ACYLTRANSFERASE YKRP-RELATED"/>
    <property type="match status" value="1"/>
</dbReference>
<comment type="caution">
    <text evidence="3">The sequence shown here is derived from an EMBL/GenBank/DDBJ whole genome shotgun (WGS) entry which is preliminary data.</text>
</comment>
<gene>
    <name evidence="3" type="ORF">DWY53_15935</name>
</gene>
<feature type="transmembrane region" description="Helical" evidence="1">
    <location>
        <begin position="73"/>
        <end position="91"/>
    </location>
</feature>
<feature type="transmembrane region" description="Helical" evidence="1">
    <location>
        <begin position="36"/>
        <end position="53"/>
    </location>
</feature>
<keyword evidence="1" id="KW-0812">Transmembrane</keyword>
<feature type="transmembrane region" description="Helical" evidence="1">
    <location>
        <begin position="252"/>
        <end position="274"/>
    </location>
</feature>
<feature type="transmembrane region" description="Helical" evidence="1">
    <location>
        <begin position="111"/>
        <end position="129"/>
    </location>
</feature>
<dbReference type="PANTHER" id="PTHR37312">
    <property type="entry name" value="MEMBRANE-BOUND ACYLTRANSFERASE YKRP-RELATED"/>
    <property type="match status" value="1"/>
</dbReference>
<evidence type="ECO:0000256" key="1">
    <source>
        <dbReference type="SAM" id="Phobius"/>
    </source>
</evidence>
<dbReference type="AlphaFoldDB" id="A0A395UNQ3"/>
<feature type="transmembrane region" description="Helical" evidence="1">
    <location>
        <begin position="280"/>
        <end position="299"/>
    </location>
</feature>
<proteinExistence type="predicted"/>
<dbReference type="EMBL" id="QRUD01000050">
    <property type="protein sequence ID" value="RGR36466.1"/>
    <property type="molecule type" value="Genomic_DNA"/>
</dbReference>
<feature type="domain" description="Acyltransferase 3" evidence="2">
    <location>
        <begin position="11"/>
        <end position="291"/>
    </location>
</feature>
<evidence type="ECO:0000313" key="4">
    <source>
        <dbReference type="Proteomes" id="UP000266497"/>
    </source>
</evidence>
<sequence length="311" mass="36411">MQPKSNRLEHIDILKGLLIILVVIGHIGGIPTLHKYIYWFHMPCFFMISGYLFQAKKKKTKNIIITKIQNYTIPYLFWSIFFYLIFIPEPIPKNIIRVIWGGSLNSLQYSYQFWFINALCLASIIFYFFQKIENNIIKNSLLIIMITITYLLSNTKLLTFYPWECQTVPLIIVYMFIGLKLKDIQINHYKLFTIFTIIIFTIIYDYFTDYRFSLKGLGCVTNPIIDLLLPTAIFILLNYFSKLLSQSAISLFLTQIGSASMFIFFTHTACINIMKGYNVNHILIIIFCILSPTILKAYLSKIKYSNYIIGK</sequence>
<evidence type="ECO:0000259" key="2">
    <source>
        <dbReference type="Pfam" id="PF01757"/>
    </source>
</evidence>